<feature type="signal peptide" evidence="13">
    <location>
        <begin position="1"/>
        <end position="18"/>
    </location>
</feature>
<protein>
    <recommendedName>
        <fullName evidence="13">Neutral protease 2</fullName>
        <ecNumber evidence="13">3.4.24.39</ecNumber>
    </recommendedName>
    <alternativeName>
        <fullName evidence="13">Deuterolysin</fullName>
    </alternativeName>
</protein>
<proteinExistence type="inferred from homology"/>
<evidence type="ECO:0000256" key="1">
    <source>
        <dbReference type="ARBA" id="ARBA00001187"/>
    </source>
</evidence>
<comment type="cofactor">
    <cofactor evidence="12 13">
        <name>Zn(2+)</name>
        <dbReference type="ChEBI" id="CHEBI:29105"/>
    </cofactor>
    <text evidence="12 13">Binds 1 zinc ion per subunit.</text>
</comment>
<feature type="chain" id="PRO_5040547978" description="Neutral protease 2" evidence="13">
    <location>
        <begin position="19"/>
        <end position="352"/>
    </location>
</feature>
<dbReference type="PANTHER" id="PTHR37016:SF3">
    <property type="entry name" value="NEUTRAL PROTEASE 2-RELATED"/>
    <property type="match status" value="1"/>
</dbReference>
<keyword evidence="9 13" id="KW-0482">Metalloprotease</keyword>
<comment type="caution">
    <text evidence="14">The sequence shown here is derived from an EMBL/GenBank/DDBJ whole genome shotgun (WGS) entry which is preliminary data.</text>
</comment>
<evidence type="ECO:0000313" key="14">
    <source>
        <dbReference type="EMBL" id="KAH6685023.1"/>
    </source>
</evidence>
<feature type="binding site" evidence="12">
    <location>
        <position position="308"/>
    </location>
    <ligand>
        <name>Zn(2+)</name>
        <dbReference type="ChEBI" id="CHEBI:29105"/>
        <note>catalytic</note>
    </ligand>
</feature>
<accession>A0A9P9A9F9</accession>
<evidence type="ECO:0000256" key="10">
    <source>
        <dbReference type="ARBA" id="ARBA00023145"/>
    </source>
</evidence>
<dbReference type="AlphaFoldDB" id="A0A9P9A9F9"/>
<evidence type="ECO:0000256" key="6">
    <source>
        <dbReference type="ARBA" id="ARBA00022729"/>
    </source>
</evidence>
<keyword evidence="5 12" id="KW-0479">Metal-binding</keyword>
<name>A0A9P9A9F9_9PEZI</name>
<feature type="binding site" evidence="12">
    <location>
        <position position="317"/>
    </location>
    <ligand>
        <name>Zn(2+)</name>
        <dbReference type="ChEBI" id="CHEBI:29105"/>
        <note>catalytic</note>
    </ligand>
</feature>
<evidence type="ECO:0000256" key="11">
    <source>
        <dbReference type="PIRSR" id="PIRSR601384-1"/>
    </source>
</evidence>
<dbReference type="InterPro" id="IPR050414">
    <property type="entry name" value="Fungal_M35_metalloproteases"/>
</dbReference>
<dbReference type="GO" id="GO:0005576">
    <property type="term" value="C:extracellular region"/>
    <property type="evidence" value="ECO:0007669"/>
    <property type="project" value="UniProtKB-SubCell"/>
</dbReference>
<feature type="active site" evidence="11">
    <location>
        <position position="305"/>
    </location>
</feature>
<organism evidence="14 15">
    <name type="scientific">Plectosphaerella plurivora</name>
    <dbReference type="NCBI Taxonomy" id="936078"/>
    <lineage>
        <taxon>Eukaryota</taxon>
        <taxon>Fungi</taxon>
        <taxon>Dikarya</taxon>
        <taxon>Ascomycota</taxon>
        <taxon>Pezizomycotina</taxon>
        <taxon>Sordariomycetes</taxon>
        <taxon>Hypocreomycetidae</taxon>
        <taxon>Glomerellales</taxon>
        <taxon>Plectosphaerellaceae</taxon>
        <taxon>Plectosphaerella</taxon>
    </lineage>
</organism>
<evidence type="ECO:0000256" key="13">
    <source>
        <dbReference type="RuleBase" id="RU361126"/>
    </source>
</evidence>
<comment type="function">
    <text evidence="13">Secreted metalloproteinase that allows assimilation of proteinaceous substrates. Shows high activities on basic nuclear substrates such as histone and protamine.</text>
</comment>
<evidence type="ECO:0000256" key="8">
    <source>
        <dbReference type="ARBA" id="ARBA00022833"/>
    </source>
</evidence>
<gene>
    <name evidence="14" type="ORF">F5X68DRAFT_277018</name>
</gene>
<sequence>MRFSAAAIFASALATAAAGPVNRETPLSITLDLLGNTAIKATIKNTGAEPLKVLKTGTILDEHDVEKVQVFSGSERVQFDGIRIWLDTHALTEKNFRVLRAGEVVEVEFDVAVDHDLGAGGAFDISSAGGLSYAAANSTEICGYARFASNTLTAQVDGIAAASLRRERREALRRRVLLDNDCNAQQQAQIKTAYTGASVLTTKAAEAARNGPASRMTDFFKSSSAQTRKTVADRFAGIATEMAATTAGKIRQHCTDIFGGVCSDGAVAYAMPWQDTMVNCPSWFNYPATTDDCRGVSQAMITIHEATHLNQFGATDDFDCYGYECVKKLSAAQNIQHADSYMHFVGAVHANC</sequence>
<dbReference type="Gene3D" id="3.40.390.10">
    <property type="entry name" value="Collagenase (Catalytic Domain)"/>
    <property type="match status" value="1"/>
</dbReference>
<evidence type="ECO:0000256" key="7">
    <source>
        <dbReference type="ARBA" id="ARBA00022801"/>
    </source>
</evidence>
<comment type="catalytic activity">
    <reaction evidence="1 13">
        <text>Preferential cleavage of bonds with hydrophobic residues in P1'. Also 3-Asn-|-Gln-4 and 8-Gly-|-Ser-9 bonds in insulin B chain.</text>
        <dbReference type="EC" id="3.4.24.39"/>
    </reaction>
</comment>
<comment type="subcellular location">
    <subcellularLocation>
        <location evidence="13">Secreted</location>
    </subcellularLocation>
</comment>
<evidence type="ECO:0000256" key="4">
    <source>
        <dbReference type="ARBA" id="ARBA00022685"/>
    </source>
</evidence>
<evidence type="ECO:0000256" key="3">
    <source>
        <dbReference type="ARBA" id="ARBA00022670"/>
    </source>
</evidence>
<dbReference type="EMBL" id="JAGSXJ010000016">
    <property type="protein sequence ID" value="KAH6685023.1"/>
    <property type="molecule type" value="Genomic_DNA"/>
</dbReference>
<dbReference type="GO" id="GO:0046872">
    <property type="term" value="F:metal ion binding"/>
    <property type="evidence" value="ECO:0007669"/>
    <property type="project" value="UniProtKB-KW"/>
</dbReference>
<evidence type="ECO:0000256" key="12">
    <source>
        <dbReference type="PIRSR" id="PIRSR601384-2"/>
    </source>
</evidence>
<dbReference type="Gene3D" id="2.60.40.2970">
    <property type="match status" value="1"/>
</dbReference>
<keyword evidence="7 13" id="KW-0378">Hydrolase</keyword>
<dbReference type="PRINTS" id="PR00768">
    <property type="entry name" value="DEUTEROLYSIN"/>
</dbReference>
<dbReference type="SUPFAM" id="SSF55486">
    <property type="entry name" value="Metalloproteases ('zincins'), catalytic domain"/>
    <property type="match status" value="1"/>
</dbReference>
<dbReference type="OrthoDB" id="412874at2759"/>
<keyword evidence="6 13" id="KW-0732">Signal</keyword>
<comment type="similarity">
    <text evidence="2 13">Belongs to the peptidase M35 family.</text>
</comment>
<dbReference type="InterPro" id="IPR024079">
    <property type="entry name" value="MetalloPept_cat_dom_sf"/>
</dbReference>
<keyword evidence="13" id="KW-0964">Secreted</keyword>
<dbReference type="GO" id="GO:0004222">
    <property type="term" value="F:metalloendopeptidase activity"/>
    <property type="evidence" value="ECO:0007669"/>
    <property type="project" value="InterPro"/>
</dbReference>
<dbReference type="Pfam" id="PF02102">
    <property type="entry name" value="Peptidase_M35"/>
    <property type="match status" value="1"/>
</dbReference>
<keyword evidence="15" id="KW-1185">Reference proteome</keyword>
<evidence type="ECO:0000256" key="2">
    <source>
        <dbReference type="ARBA" id="ARBA00010279"/>
    </source>
</evidence>
<dbReference type="Proteomes" id="UP000770015">
    <property type="component" value="Unassembled WGS sequence"/>
</dbReference>
<reference evidence="14" key="1">
    <citation type="journal article" date="2021" name="Nat. Commun.">
        <title>Genetic determinants of endophytism in the Arabidopsis root mycobiome.</title>
        <authorList>
            <person name="Mesny F."/>
            <person name="Miyauchi S."/>
            <person name="Thiergart T."/>
            <person name="Pickel B."/>
            <person name="Atanasova L."/>
            <person name="Karlsson M."/>
            <person name="Huettel B."/>
            <person name="Barry K.W."/>
            <person name="Haridas S."/>
            <person name="Chen C."/>
            <person name="Bauer D."/>
            <person name="Andreopoulos W."/>
            <person name="Pangilinan J."/>
            <person name="LaButti K."/>
            <person name="Riley R."/>
            <person name="Lipzen A."/>
            <person name="Clum A."/>
            <person name="Drula E."/>
            <person name="Henrissat B."/>
            <person name="Kohler A."/>
            <person name="Grigoriev I.V."/>
            <person name="Martin F.M."/>
            <person name="Hacquard S."/>
        </authorList>
    </citation>
    <scope>NUCLEOTIDE SEQUENCE</scope>
    <source>
        <strain evidence="14">MPI-SDFR-AT-0117</strain>
    </source>
</reference>
<dbReference type="PANTHER" id="PTHR37016">
    <property type="match status" value="1"/>
</dbReference>
<keyword evidence="4 13" id="KW-0165">Cleavage on pair of basic residues</keyword>
<dbReference type="InterPro" id="IPR001384">
    <property type="entry name" value="Peptidase_M35"/>
</dbReference>
<keyword evidence="8 12" id="KW-0862">Zinc</keyword>
<feature type="binding site" evidence="12">
    <location>
        <position position="304"/>
    </location>
    <ligand>
        <name>Zn(2+)</name>
        <dbReference type="ChEBI" id="CHEBI:29105"/>
        <note>catalytic</note>
    </ligand>
</feature>
<evidence type="ECO:0000313" key="15">
    <source>
        <dbReference type="Proteomes" id="UP000770015"/>
    </source>
</evidence>
<dbReference type="GO" id="GO:0006508">
    <property type="term" value="P:proteolysis"/>
    <property type="evidence" value="ECO:0007669"/>
    <property type="project" value="UniProtKB-KW"/>
</dbReference>
<evidence type="ECO:0000256" key="9">
    <source>
        <dbReference type="ARBA" id="ARBA00023049"/>
    </source>
</evidence>
<dbReference type="CDD" id="cd11008">
    <property type="entry name" value="M35_deuterolysin_like"/>
    <property type="match status" value="1"/>
</dbReference>
<keyword evidence="3 13" id="KW-0645">Protease</keyword>
<keyword evidence="10" id="KW-0865">Zymogen</keyword>
<dbReference type="EC" id="3.4.24.39" evidence="13"/>
<evidence type="ECO:0000256" key="5">
    <source>
        <dbReference type="ARBA" id="ARBA00022723"/>
    </source>
</evidence>